<dbReference type="PIRSF" id="PIRSF016636">
    <property type="entry name" value="AlgI_DltB"/>
    <property type="match status" value="1"/>
</dbReference>
<dbReference type="InterPro" id="IPR028362">
    <property type="entry name" value="AlgI"/>
</dbReference>
<evidence type="ECO:0000256" key="8">
    <source>
        <dbReference type="SAM" id="Phobius"/>
    </source>
</evidence>
<evidence type="ECO:0000256" key="3">
    <source>
        <dbReference type="ARBA" id="ARBA00022475"/>
    </source>
</evidence>
<reference evidence="9" key="1">
    <citation type="submission" date="2021-10" db="EMBL/GenBank/DDBJ databases">
        <title>Anaerobic single-cell dispensing facilitates the cultivation of human gut bacteria.</title>
        <authorList>
            <person name="Afrizal A."/>
        </authorList>
    </citation>
    <scope>NUCLEOTIDE SEQUENCE</scope>
    <source>
        <strain evidence="9">CLA-AA-H215</strain>
    </source>
</reference>
<keyword evidence="3 7" id="KW-1003">Cell membrane</keyword>
<comment type="caution">
    <text evidence="9">The sequence shown here is derived from an EMBL/GenBank/DDBJ whole genome shotgun (WGS) entry which is preliminary data.</text>
</comment>
<comment type="subcellular location">
    <subcellularLocation>
        <location evidence="1">Cell membrane</location>
        <topology evidence="1">Multi-pass membrane protein</topology>
    </subcellularLocation>
</comment>
<keyword evidence="6 7" id="KW-0472">Membrane</keyword>
<evidence type="ECO:0000256" key="4">
    <source>
        <dbReference type="ARBA" id="ARBA00022692"/>
    </source>
</evidence>
<evidence type="ECO:0000256" key="2">
    <source>
        <dbReference type="ARBA" id="ARBA00010323"/>
    </source>
</evidence>
<dbReference type="RefSeq" id="WP_308452409.1">
    <property type="nucleotide sequence ID" value="NZ_JAJEQR010000003.1"/>
</dbReference>
<evidence type="ECO:0000256" key="5">
    <source>
        <dbReference type="ARBA" id="ARBA00022989"/>
    </source>
</evidence>
<feature type="transmembrane region" description="Helical" evidence="8">
    <location>
        <begin position="101"/>
        <end position="119"/>
    </location>
</feature>
<accession>A0AAE3E6X6</accession>
<feature type="transmembrane region" description="Helical" evidence="8">
    <location>
        <begin position="494"/>
        <end position="514"/>
    </location>
</feature>
<name>A0AAE3E6X6_9FIRM</name>
<feature type="transmembrane region" description="Helical" evidence="8">
    <location>
        <begin position="28"/>
        <end position="61"/>
    </location>
</feature>
<keyword evidence="5 8" id="KW-1133">Transmembrane helix</keyword>
<comment type="similarity">
    <text evidence="2 7">Belongs to the membrane-bound acyltransferase family.</text>
</comment>
<proteinExistence type="inferred from homology"/>
<dbReference type="EMBL" id="JAJEQR010000003">
    <property type="protein sequence ID" value="MCC2229622.1"/>
    <property type="molecule type" value="Genomic_DNA"/>
</dbReference>
<keyword evidence="10" id="KW-1185">Reference proteome</keyword>
<evidence type="ECO:0000256" key="1">
    <source>
        <dbReference type="ARBA" id="ARBA00004651"/>
    </source>
</evidence>
<keyword evidence="7" id="KW-0012">Acyltransferase</keyword>
<dbReference type="GO" id="GO:0005886">
    <property type="term" value="C:plasma membrane"/>
    <property type="evidence" value="ECO:0007669"/>
    <property type="project" value="UniProtKB-SubCell"/>
</dbReference>
<keyword evidence="7" id="KW-0808">Transferase</keyword>
<feature type="transmembrane region" description="Helical" evidence="8">
    <location>
        <begin position="5"/>
        <end position="22"/>
    </location>
</feature>
<protein>
    <submittedName>
        <fullName evidence="9">MBOAT family protein</fullName>
    </submittedName>
</protein>
<dbReference type="GO" id="GO:0042121">
    <property type="term" value="P:alginic acid biosynthetic process"/>
    <property type="evidence" value="ECO:0007669"/>
    <property type="project" value="InterPro"/>
</dbReference>
<dbReference type="GO" id="GO:0016746">
    <property type="term" value="F:acyltransferase activity"/>
    <property type="evidence" value="ECO:0007669"/>
    <property type="project" value="UniProtKB-KW"/>
</dbReference>
<sequence length="524" mass="60484">MLFTSYNFIAFLIVIFLLYYLVPKKFQWVLLLAGSYFFYACAGIHFLAYIFATTVTTWWAAKRMTAIQQEQAAYLKVHKAELDREQKKAYKAGMKKRTRHWMLACLLFNLGILAVIKYTDFMISNINSIFHTGFTFMNFALPMGISFYTFQSMGYLIDVYRAKYPCQDSLPKFALFVSFFPQLVQGPISRYDALSQTLYEEHSLDWNNIRFGLQRILWGFFKKLLVADRLVVAVKALVGSPEEYTGAYVVLAVFFYAIQLYADFTGGIDITIGIAEVFGIRVTENFIRPYFSKNINEYWTRWHITMGTWFKDYIFYPISVCGWMLKLSKWSREKLGKEAGKRVPVYLANIVVWFTTGLWHGASWNFIVWGMLNCVVTLVSYELEPLYARFHEKVPAASGRWYDGFQAIRTFWIMGFIRILDCYRDVPLTFHQVGTVFTTGNWGSMFTGISALGLGAADYGVILFGAVMMFLVSLKGRSGSVRKQLAEKSVPVQVIVWFLLFFSILILGAYGVGYDSNQFIYNQF</sequence>
<organism evidence="9 10">
    <name type="scientific">Hominifimenecus microfluidus</name>
    <dbReference type="NCBI Taxonomy" id="2885348"/>
    <lineage>
        <taxon>Bacteria</taxon>
        <taxon>Bacillati</taxon>
        <taxon>Bacillota</taxon>
        <taxon>Clostridia</taxon>
        <taxon>Lachnospirales</taxon>
        <taxon>Lachnospiraceae</taxon>
        <taxon>Hominifimenecus</taxon>
    </lineage>
</organism>
<dbReference type="InterPro" id="IPR024194">
    <property type="entry name" value="Ac/AlaTfrase_AlgI/DltB"/>
</dbReference>
<dbReference type="PANTHER" id="PTHR13285:SF18">
    <property type="entry name" value="PROTEIN-CYSTEINE N-PALMITOYLTRANSFERASE RASP"/>
    <property type="match status" value="1"/>
</dbReference>
<dbReference type="Proteomes" id="UP001198182">
    <property type="component" value="Unassembled WGS sequence"/>
</dbReference>
<keyword evidence="4 8" id="KW-0812">Transmembrane</keyword>
<dbReference type="Pfam" id="PF03062">
    <property type="entry name" value="MBOAT"/>
    <property type="match status" value="1"/>
</dbReference>
<evidence type="ECO:0000313" key="10">
    <source>
        <dbReference type="Proteomes" id="UP001198182"/>
    </source>
</evidence>
<dbReference type="InterPro" id="IPR004299">
    <property type="entry name" value="MBOAT_fam"/>
</dbReference>
<dbReference type="PIRSF" id="PIRSF500217">
    <property type="entry name" value="AlgI"/>
    <property type="match status" value="1"/>
</dbReference>
<feature type="transmembrane region" description="Helical" evidence="8">
    <location>
        <begin position="451"/>
        <end position="474"/>
    </location>
</feature>
<dbReference type="PANTHER" id="PTHR13285">
    <property type="entry name" value="ACYLTRANSFERASE"/>
    <property type="match status" value="1"/>
</dbReference>
<gene>
    <name evidence="9" type="ORF">LKD81_01220</name>
</gene>
<evidence type="ECO:0000256" key="7">
    <source>
        <dbReference type="PIRNR" id="PIRNR016636"/>
    </source>
</evidence>
<evidence type="ECO:0000256" key="6">
    <source>
        <dbReference type="ARBA" id="ARBA00023136"/>
    </source>
</evidence>
<dbReference type="AlphaFoldDB" id="A0AAE3E6X6"/>
<feature type="transmembrane region" description="Helical" evidence="8">
    <location>
        <begin position="139"/>
        <end position="157"/>
    </location>
</feature>
<dbReference type="InterPro" id="IPR051085">
    <property type="entry name" value="MB_O-acyltransferase"/>
</dbReference>
<evidence type="ECO:0000313" key="9">
    <source>
        <dbReference type="EMBL" id="MCC2229622.1"/>
    </source>
</evidence>